<dbReference type="AlphaFoldDB" id="A0A9Q1G5Z4"/>
<sequence>MWRNWGDMPQANHCANCLSSTANKRCRICTVDKADLSNPQVASEAPRRTKANTNIIIAGMSEMGVVERKRQETETGTLFSQNNQLFSDDIVIEPHIQTRIDYFHLDALGTTLAQAASLTDDEARQLQVEICDHHKLFERIWKADVANRANIHYGYHTREQTDVLGHPMIGDCNRFERYHHRVKDMVIAHKNGVSMEKTMVKRIAVLDSLSTLSAPNHVADNTSVHGLPGYAPVYRASGSVALVSATELRQRRGLGLRQHGNEVLPELSKNMWQPDLMERMENRVLTQEQVFLGPKVCKKRESLSSTVLTTLLRGKQRRDSLNIRLQHCPLKHTNLI</sequence>
<name>A0A9Q1G5Z4_SYNKA</name>
<organism evidence="1 2">
    <name type="scientific">Synaphobranchus kaupii</name>
    <name type="common">Kaup's arrowtooth eel</name>
    <dbReference type="NCBI Taxonomy" id="118154"/>
    <lineage>
        <taxon>Eukaryota</taxon>
        <taxon>Metazoa</taxon>
        <taxon>Chordata</taxon>
        <taxon>Craniata</taxon>
        <taxon>Vertebrata</taxon>
        <taxon>Euteleostomi</taxon>
        <taxon>Actinopterygii</taxon>
        <taxon>Neopterygii</taxon>
        <taxon>Teleostei</taxon>
        <taxon>Anguilliformes</taxon>
        <taxon>Synaphobranchidae</taxon>
        <taxon>Synaphobranchus</taxon>
    </lineage>
</organism>
<dbReference type="EMBL" id="JAINUF010000002">
    <property type="protein sequence ID" value="KAJ8375489.1"/>
    <property type="molecule type" value="Genomic_DNA"/>
</dbReference>
<comment type="caution">
    <text evidence="1">The sequence shown here is derived from an EMBL/GenBank/DDBJ whole genome shotgun (WGS) entry which is preliminary data.</text>
</comment>
<evidence type="ECO:0000313" key="1">
    <source>
        <dbReference type="EMBL" id="KAJ8375489.1"/>
    </source>
</evidence>
<dbReference type="Proteomes" id="UP001152622">
    <property type="component" value="Chromosome 2"/>
</dbReference>
<gene>
    <name evidence="1" type="ORF">SKAU_G00060690</name>
</gene>
<accession>A0A9Q1G5Z4</accession>
<protein>
    <submittedName>
        <fullName evidence="1">Uncharacterized protein</fullName>
    </submittedName>
</protein>
<keyword evidence="2" id="KW-1185">Reference proteome</keyword>
<proteinExistence type="predicted"/>
<evidence type="ECO:0000313" key="2">
    <source>
        <dbReference type="Proteomes" id="UP001152622"/>
    </source>
</evidence>
<reference evidence="1" key="1">
    <citation type="journal article" date="2023" name="Science">
        <title>Genome structures resolve the early diversification of teleost fishes.</title>
        <authorList>
            <person name="Parey E."/>
            <person name="Louis A."/>
            <person name="Montfort J."/>
            <person name="Bouchez O."/>
            <person name="Roques C."/>
            <person name="Iampietro C."/>
            <person name="Lluch J."/>
            <person name="Castinel A."/>
            <person name="Donnadieu C."/>
            <person name="Desvignes T."/>
            <person name="Floi Bucao C."/>
            <person name="Jouanno E."/>
            <person name="Wen M."/>
            <person name="Mejri S."/>
            <person name="Dirks R."/>
            <person name="Jansen H."/>
            <person name="Henkel C."/>
            <person name="Chen W.J."/>
            <person name="Zahm M."/>
            <person name="Cabau C."/>
            <person name="Klopp C."/>
            <person name="Thompson A.W."/>
            <person name="Robinson-Rechavi M."/>
            <person name="Braasch I."/>
            <person name="Lecointre G."/>
            <person name="Bobe J."/>
            <person name="Postlethwait J.H."/>
            <person name="Berthelot C."/>
            <person name="Roest Crollius H."/>
            <person name="Guiguen Y."/>
        </authorList>
    </citation>
    <scope>NUCLEOTIDE SEQUENCE</scope>
    <source>
        <strain evidence="1">WJC10195</strain>
    </source>
</reference>